<proteinExistence type="predicted"/>
<evidence type="ECO:0008006" key="4">
    <source>
        <dbReference type="Google" id="ProtNLM"/>
    </source>
</evidence>
<evidence type="ECO:0000313" key="2">
    <source>
        <dbReference type="EMBL" id="ARW48405.1"/>
    </source>
</evidence>
<evidence type="ECO:0000313" key="3">
    <source>
        <dbReference type="Proteomes" id="UP000196205"/>
    </source>
</evidence>
<dbReference type="Proteomes" id="UP000196205">
    <property type="component" value="Chromosome"/>
</dbReference>
<gene>
    <name evidence="2" type="ORF">S1001342_02092</name>
</gene>
<keyword evidence="1" id="KW-0732">Signal</keyword>
<dbReference type="AlphaFoldDB" id="A0A1Y0YBQ2"/>
<evidence type="ECO:0000256" key="1">
    <source>
        <dbReference type="SAM" id="SignalP"/>
    </source>
</evidence>
<dbReference type="EMBL" id="CP021509">
    <property type="protein sequence ID" value="ARW48405.1"/>
    <property type="molecule type" value="Genomic_DNA"/>
</dbReference>
<sequence>MKYLLSLVLYCAAMPAYAGTLENVLPLSEDNQARESLPLSDQSGEFNLRNLGANLNNSSEDKHNIQKIYNALPNLSVVHVPKDSRWDGTILSPDPNKHINWLFDGTYSGEYSHPPGDGDATISFKNGLQVSRMDTNTNNFITSPSIFFYWNDDSKYCGAYCYNWQQYSAATFSAISGPTSSGNTSPVSISLRSYGQGPSSSYDVGLPVSVWKYGQNSVWGLNVVTNDLSGKSPNAFASWNEFDMWTNGLDIKSWDKRFGAPQAGHRSVFYISGSHYDASSWHANYDMSAVSRGKGGVTSPSLINVQAADHNNYIWYPAESGKTGSSHPVFPVPTRINATIRNGIMSVSRVLNGDIKTNDYITGANPVDPVRVTGQIRGANGKEGVYTVDSKNAHTDTDEALYSTPEVVDGSVKWQFGEETNSSISSVMWITGNNNQDGYDTVVGIDKGIYINNAIIDSTLSKMPSKSAVVRMAPGQVIDFSGNGTRDGANKHTFDYENGALHYKVNGVSVISIRDDGSLQSELPSRLPLMTRAQIRAYPSPKKGMEIYDIDDNVPVVYTSKGWKLVALSDMPE</sequence>
<accession>A0A1Y0YBQ2</accession>
<feature type="chain" id="PRO_5011965445" description="Outer membrane protein" evidence="1">
    <location>
        <begin position="19"/>
        <end position="573"/>
    </location>
</feature>
<name>A0A1Y0YBQ2_ACEPA</name>
<organism evidence="2 3">
    <name type="scientific">Acetobacter pasteurianus subsp. pasteurianus</name>
    <dbReference type="NCBI Taxonomy" id="481145"/>
    <lineage>
        <taxon>Bacteria</taxon>
        <taxon>Pseudomonadati</taxon>
        <taxon>Pseudomonadota</taxon>
        <taxon>Alphaproteobacteria</taxon>
        <taxon>Acetobacterales</taxon>
        <taxon>Acetobacteraceae</taxon>
        <taxon>Acetobacter</taxon>
    </lineage>
</organism>
<dbReference type="OrthoDB" id="7226444at2"/>
<protein>
    <recommendedName>
        <fullName evidence="4">Outer membrane protein</fullName>
    </recommendedName>
</protein>
<reference evidence="2 3" key="1">
    <citation type="submission" date="2017-05" db="EMBL/GenBank/DDBJ databases">
        <title>Genome sequence of Acetobacter pasteurianus subsp. pasteurianus strain SRCM101342.</title>
        <authorList>
            <person name="Cho S.H."/>
        </authorList>
    </citation>
    <scope>NUCLEOTIDE SEQUENCE [LARGE SCALE GENOMIC DNA]</scope>
    <source>
        <strain evidence="2 3">SRCM101342</strain>
    </source>
</reference>
<feature type="signal peptide" evidence="1">
    <location>
        <begin position="1"/>
        <end position="18"/>
    </location>
</feature>